<feature type="signal peptide" evidence="1">
    <location>
        <begin position="1"/>
        <end position="17"/>
    </location>
</feature>
<evidence type="ECO:0000313" key="2">
    <source>
        <dbReference type="EMBL" id="MFH0253728.1"/>
    </source>
</evidence>
<keyword evidence="1" id="KW-0732">Signal</keyword>
<keyword evidence="3" id="KW-1185">Reference proteome</keyword>
<name>A0ABW7I6U7_9RHOB</name>
<reference evidence="2 3" key="1">
    <citation type="submission" date="2024-10" db="EMBL/GenBank/DDBJ databases">
        <authorList>
            <person name="Yang X.-N."/>
        </authorList>
    </citation>
    <scope>NUCLEOTIDE SEQUENCE [LARGE SCALE GENOMIC DNA]</scope>
    <source>
        <strain evidence="2 3">CAU 1059</strain>
    </source>
</reference>
<organism evidence="2 3">
    <name type="scientific">Roseovarius aquimarinus</name>
    <dbReference type="NCBI Taxonomy" id="1229156"/>
    <lineage>
        <taxon>Bacteria</taxon>
        <taxon>Pseudomonadati</taxon>
        <taxon>Pseudomonadota</taxon>
        <taxon>Alphaproteobacteria</taxon>
        <taxon>Rhodobacterales</taxon>
        <taxon>Roseobacteraceae</taxon>
        <taxon>Roseovarius</taxon>
    </lineage>
</organism>
<feature type="chain" id="PRO_5045734288" description="Lipoprotein" evidence="1">
    <location>
        <begin position="18"/>
        <end position="159"/>
    </location>
</feature>
<dbReference type="RefSeq" id="WP_377171282.1">
    <property type="nucleotide sequence ID" value="NZ_JBHTJC010000002.1"/>
</dbReference>
<sequence length="159" mass="16324">MRLIISAATIATVSACASTSVTPVSRNEFLLNTSAAPVCGTSGAAKVASEMAAIETLKAGYDGYRIRGAHSDNNVQVVQTAPTGASTTSSYNVSGNGLSGQANTTFTGGGTIITGGYDQSIAVRMYKRSEAGYERAIDARKALGENWEEAVQNGVSTCT</sequence>
<proteinExistence type="predicted"/>
<dbReference type="PROSITE" id="PS51257">
    <property type="entry name" value="PROKAR_LIPOPROTEIN"/>
    <property type="match status" value="1"/>
</dbReference>
<protein>
    <recommendedName>
        <fullName evidence="4">Lipoprotein</fullName>
    </recommendedName>
</protein>
<dbReference type="EMBL" id="JBIHMM010000002">
    <property type="protein sequence ID" value="MFH0253728.1"/>
    <property type="molecule type" value="Genomic_DNA"/>
</dbReference>
<dbReference type="Proteomes" id="UP001607157">
    <property type="component" value="Unassembled WGS sequence"/>
</dbReference>
<gene>
    <name evidence="2" type="ORF">ACGRVM_07475</name>
</gene>
<accession>A0ABW7I6U7</accession>
<evidence type="ECO:0008006" key="4">
    <source>
        <dbReference type="Google" id="ProtNLM"/>
    </source>
</evidence>
<evidence type="ECO:0000313" key="3">
    <source>
        <dbReference type="Proteomes" id="UP001607157"/>
    </source>
</evidence>
<evidence type="ECO:0000256" key="1">
    <source>
        <dbReference type="SAM" id="SignalP"/>
    </source>
</evidence>
<comment type="caution">
    <text evidence="2">The sequence shown here is derived from an EMBL/GenBank/DDBJ whole genome shotgun (WGS) entry which is preliminary data.</text>
</comment>